<dbReference type="OrthoDB" id="278430at2759"/>
<evidence type="ECO:0000256" key="1">
    <source>
        <dbReference type="SAM" id="MobiDB-lite"/>
    </source>
</evidence>
<protein>
    <submittedName>
        <fullName evidence="2">Uncharacterized protein</fullName>
    </submittedName>
</protein>
<keyword evidence="3" id="KW-1185">Reference proteome</keyword>
<dbReference type="AlphaFoldDB" id="K5VFR7"/>
<gene>
    <name evidence="2" type="ORF">PHACADRAFT_264501</name>
</gene>
<accession>K5VFR7</accession>
<name>K5VFR7_PHACS</name>
<evidence type="ECO:0000313" key="2">
    <source>
        <dbReference type="EMBL" id="EKM50018.1"/>
    </source>
</evidence>
<dbReference type="HOGENOM" id="CLU_1571198_0_0_1"/>
<evidence type="ECO:0000313" key="3">
    <source>
        <dbReference type="Proteomes" id="UP000008370"/>
    </source>
</evidence>
<dbReference type="EMBL" id="JH930479">
    <property type="protein sequence ID" value="EKM50018.1"/>
    <property type="molecule type" value="Genomic_DNA"/>
</dbReference>
<reference evidence="2 3" key="1">
    <citation type="journal article" date="2012" name="BMC Genomics">
        <title>Comparative genomics of the white-rot fungi, Phanerochaete carnosa and P. chrysosporium, to elucidate the genetic basis of the distinct wood types they colonize.</title>
        <authorList>
            <person name="Suzuki H."/>
            <person name="MacDonald J."/>
            <person name="Syed K."/>
            <person name="Salamov A."/>
            <person name="Hori C."/>
            <person name="Aerts A."/>
            <person name="Henrissat B."/>
            <person name="Wiebenga A."/>
            <person name="vanKuyk P.A."/>
            <person name="Barry K."/>
            <person name="Lindquist E."/>
            <person name="LaButti K."/>
            <person name="Lapidus A."/>
            <person name="Lucas S."/>
            <person name="Coutinho P."/>
            <person name="Gong Y."/>
            <person name="Samejima M."/>
            <person name="Mahadevan R."/>
            <person name="Abou-Zaid M."/>
            <person name="de Vries R.P."/>
            <person name="Igarashi K."/>
            <person name="Yadav J.S."/>
            <person name="Grigoriev I.V."/>
            <person name="Master E.R."/>
        </authorList>
    </citation>
    <scope>NUCLEOTIDE SEQUENCE [LARGE SCALE GENOMIC DNA]</scope>
    <source>
        <strain evidence="2 3">HHB-10118-sp</strain>
    </source>
</reference>
<dbReference type="KEGG" id="pco:PHACADRAFT_264501"/>
<feature type="region of interest" description="Disordered" evidence="1">
    <location>
        <begin position="1"/>
        <end position="141"/>
    </location>
</feature>
<dbReference type="GeneID" id="18918834"/>
<dbReference type="InParanoid" id="K5VFR7"/>
<sequence>MSPARIGGNLPHHPRSHQPPPSLQGIDFPPLSSGPVPEKKPPVVAGAWTNASSVRSALRAGPSGSINSPATGSALVHYPNSHGGTRGPSPNTCHLDEQDRAFDRPPAKNGTEPFNPKGGRPQAANGMGVAEEGSTPDDLADRVEGLTLAANSEMLFTASPPPAMPSSDPQ</sequence>
<dbReference type="RefSeq" id="XP_007401214.1">
    <property type="nucleotide sequence ID" value="XM_007401152.1"/>
</dbReference>
<dbReference type="Proteomes" id="UP000008370">
    <property type="component" value="Unassembled WGS sequence"/>
</dbReference>
<proteinExistence type="predicted"/>
<organism evidence="2 3">
    <name type="scientific">Phanerochaete carnosa (strain HHB-10118-sp)</name>
    <name type="common">White-rot fungus</name>
    <name type="synonym">Peniophora carnosa</name>
    <dbReference type="NCBI Taxonomy" id="650164"/>
    <lineage>
        <taxon>Eukaryota</taxon>
        <taxon>Fungi</taxon>
        <taxon>Dikarya</taxon>
        <taxon>Basidiomycota</taxon>
        <taxon>Agaricomycotina</taxon>
        <taxon>Agaricomycetes</taxon>
        <taxon>Polyporales</taxon>
        <taxon>Phanerochaetaceae</taxon>
        <taxon>Phanerochaete</taxon>
    </lineage>
</organism>
<feature type="compositionally biased region" description="Basic and acidic residues" evidence="1">
    <location>
        <begin position="94"/>
        <end position="106"/>
    </location>
</feature>